<evidence type="ECO:0000313" key="1">
    <source>
        <dbReference type="EMBL" id="KYK67358.1"/>
    </source>
</evidence>
<dbReference type="EMBL" id="AHZP02001423">
    <property type="protein sequence ID" value="KYK67358.1"/>
    <property type="molecule type" value="Genomic_DNA"/>
</dbReference>
<organism evidence="1 2">
    <name type="scientific">Toxoplasma gondii TgCatPRC2</name>
    <dbReference type="NCBI Taxonomy" id="1130821"/>
    <lineage>
        <taxon>Eukaryota</taxon>
        <taxon>Sar</taxon>
        <taxon>Alveolata</taxon>
        <taxon>Apicomplexa</taxon>
        <taxon>Conoidasida</taxon>
        <taxon>Coccidia</taxon>
        <taxon>Eucoccidiorida</taxon>
        <taxon>Eimeriorina</taxon>
        <taxon>Sarcocystidae</taxon>
        <taxon>Toxoplasma</taxon>
    </lineage>
</organism>
<dbReference type="AlphaFoldDB" id="A0A151HDH8"/>
<evidence type="ECO:0000313" key="2">
    <source>
        <dbReference type="Proteomes" id="UP000075225"/>
    </source>
</evidence>
<comment type="caution">
    <text evidence="1">The sequence shown here is derived from an EMBL/GenBank/DDBJ whole genome shotgun (WGS) entry which is preliminary data.</text>
</comment>
<sequence length="171" mass="19090">LVTAADVLSQPHEVFILRSYDHVRPALHAHAYRGTARVPLWVAGWATCADGHHIKAMSKSDFSSLGYQLEPAVQLQQKSPSTSNPTLLALEEMARLADKPLSKFIQENLQLLISVGSGSASPDGFDLCLRGNGRSLSRGEKREFLTEAWAKKHQVHREVLHWLADTQNMYY</sequence>
<feature type="non-terminal residue" evidence="1">
    <location>
        <position position="1"/>
    </location>
</feature>
<gene>
    <name evidence="1" type="ORF">TGPRC2_254420B</name>
</gene>
<dbReference type="VEuPathDB" id="ToxoDB:TGPRC2_254420B"/>
<name>A0A151HDH8_TOXGO</name>
<accession>A0A151HDH8</accession>
<reference evidence="2" key="1">
    <citation type="submission" date="2016-03" db="EMBL/GenBank/DDBJ databases">
        <authorList>
            <person name="Sibley D."/>
            <person name="Venepally P."/>
            <person name="Karamycheva S."/>
            <person name="Hadjithomas M."/>
            <person name="Khan A."/>
            <person name="Brunk B."/>
            <person name="Roos D."/>
            <person name="Caler E."/>
            <person name="Lorenzi H."/>
        </authorList>
    </citation>
    <scope>NUCLEOTIDE SEQUENCE [LARGE SCALE GENOMIC DNA]</scope>
    <source>
        <strain evidence="2">TgCatPRC2</strain>
    </source>
</reference>
<feature type="non-terminal residue" evidence="1">
    <location>
        <position position="171"/>
    </location>
</feature>
<protein>
    <submittedName>
        <fullName evidence="1">Phospholipase, patatin family protein</fullName>
    </submittedName>
</protein>
<proteinExistence type="predicted"/>
<dbReference type="Proteomes" id="UP000075225">
    <property type="component" value="Unassembled WGS sequence"/>
</dbReference>